<dbReference type="PANTHER" id="PTHR43142:SF1">
    <property type="entry name" value="CARBOXYLIC ESTER HYDROLASE"/>
    <property type="match status" value="1"/>
</dbReference>
<dbReference type="PANTHER" id="PTHR43142">
    <property type="entry name" value="CARBOXYLIC ESTER HYDROLASE"/>
    <property type="match status" value="1"/>
</dbReference>
<feature type="chain" id="PRO_5022268213" description="Carboxylic ester hydrolase" evidence="5">
    <location>
        <begin position="24"/>
        <end position="577"/>
    </location>
</feature>
<dbReference type="EMBL" id="VCGU01000004">
    <property type="protein sequence ID" value="TRY76508.1"/>
    <property type="molecule type" value="Genomic_DNA"/>
</dbReference>
<feature type="signal peptide" evidence="5">
    <location>
        <begin position="1"/>
        <end position="23"/>
    </location>
</feature>
<dbReference type="InterPro" id="IPR002018">
    <property type="entry name" value="CarbesteraseB"/>
</dbReference>
<sequence>MRLSSSVPVVLQGLVLLSSFSRGDDEAFVRETTLGRIQGKVSKTLEDKEYLSFLGIPYAEAPVGHLRFKRPQPAKPWNGIFDGREEGPVCLQIPSFSEAGVVGDENCLSLSIFTPNLMADQAAKPVIVWIHGGRFLVGSASTNMYGPDYLIDQDVVVVNIQYRLGVFGFLSTEDEVAPGNYGLHDQTMALQWIRDNIRQFGGDPNQVTVMGHSAGGASSHSHLISPRSKGLFKNIIALSGTSNMGWASRFTFHDKVAVRQAKLFDCPTEPSQALVDCLRKVDAKELAASISDLHVFFKRTLAKIPLTPYTSRFDPESDSPFFPVDPREALRTGQYDRSVPLLVGTTSQEGSWYMSTWYSKIFAQRLKEIDILNQEELVNFVAGEDLLRPGDWSKIVKHYFRNGKIADPSNRIAGSNFFSDITFNYETLHAAHLHTRSSDSPVYLYRFDYIGGWGYVSLFNETAQSFGGVAHLDDIRYLMRLPWAAPLSTAEDKDMSKRFAGFMANFAKYGNPSSKTETWEPYVKGSGQYYKIASPDSSGMVRDIPFPKDRMNFIKIIYDAQEDITIDFKVNDAKEEL</sequence>
<reference evidence="7 8" key="1">
    <citation type="journal article" date="2018" name="Nat. Ecol. Evol.">
        <title>Genomic signatures of mitonuclear coevolution across populations of Tigriopus californicus.</title>
        <authorList>
            <person name="Barreto F.S."/>
            <person name="Watson E.T."/>
            <person name="Lima T.G."/>
            <person name="Willett C.S."/>
            <person name="Edmands S."/>
            <person name="Li W."/>
            <person name="Burton R.S."/>
        </authorList>
    </citation>
    <scope>NUCLEOTIDE SEQUENCE [LARGE SCALE GENOMIC DNA]</scope>
    <source>
        <strain evidence="7 8">San Diego</strain>
    </source>
</reference>
<dbReference type="STRING" id="6832.A0A553PFP3"/>
<dbReference type="GO" id="GO:0052689">
    <property type="term" value="F:carboxylic ester hydrolase activity"/>
    <property type="evidence" value="ECO:0007669"/>
    <property type="project" value="UniProtKB-KW"/>
</dbReference>
<comment type="similarity">
    <text evidence="1 5">Belongs to the type-B carboxylesterase/lipase family.</text>
</comment>
<evidence type="ECO:0000256" key="4">
    <source>
        <dbReference type="ARBA" id="ARBA00023180"/>
    </source>
</evidence>
<evidence type="ECO:0000256" key="2">
    <source>
        <dbReference type="ARBA" id="ARBA00022487"/>
    </source>
</evidence>
<proteinExistence type="inferred from homology"/>
<evidence type="ECO:0000256" key="3">
    <source>
        <dbReference type="ARBA" id="ARBA00022801"/>
    </source>
</evidence>
<gene>
    <name evidence="7" type="ORF">TCAL_11403</name>
</gene>
<feature type="domain" description="Carboxylesterase type B" evidence="6">
    <location>
        <begin position="29"/>
        <end position="536"/>
    </location>
</feature>
<dbReference type="Gene3D" id="3.40.50.1820">
    <property type="entry name" value="alpha/beta hydrolase"/>
    <property type="match status" value="1"/>
</dbReference>
<dbReference type="EC" id="3.1.1.-" evidence="5"/>
<dbReference type="PROSITE" id="PS00122">
    <property type="entry name" value="CARBOXYLESTERASE_B_1"/>
    <property type="match status" value="1"/>
</dbReference>
<accession>A0A553PFP3</accession>
<protein>
    <recommendedName>
        <fullName evidence="5">Carboxylic ester hydrolase</fullName>
        <ecNumber evidence="5">3.1.1.-</ecNumber>
    </recommendedName>
</protein>
<dbReference type="SUPFAM" id="SSF53474">
    <property type="entry name" value="alpha/beta-Hydrolases"/>
    <property type="match status" value="1"/>
</dbReference>
<evidence type="ECO:0000313" key="8">
    <source>
        <dbReference type="Proteomes" id="UP000318571"/>
    </source>
</evidence>
<keyword evidence="5" id="KW-0732">Signal</keyword>
<name>A0A553PFP3_TIGCA</name>
<evidence type="ECO:0000259" key="6">
    <source>
        <dbReference type="Pfam" id="PF00135"/>
    </source>
</evidence>
<keyword evidence="3 5" id="KW-0378">Hydrolase</keyword>
<dbReference type="Pfam" id="PF00135">
    <property type="entry name" value="COesterase"/>
    <property type="match status" value="1"/>
</dbReference>
<keyword evidence="2" id="KW-0719">Serine esterase</keyword>
<keyword evidence="4" id="KW-0325">Glycoprotein</keyword>
<dbReference type="OMA" id="DRNICEN"/>
<dbReference type="InterPro" id="IPR029058">
    <property type="entry name" value="AB_hydrolase_fold"/>
</dbReference>
<dbReference type="Proteomes" id="UP000318571">
    <property type="component" value="Chromosome 5"/>
</dbReference>
<evidence type="ECO:0000313" key="7">
    <source>
        <dbReference type="EMBL" id="TRY76508.1"/>
    </source>
</evidence>
<evidence type="ECO:0000256" key="1">
    <source>
        <dbReference type="ARBA" id="ARBA00005964"/>
    </source>
</evidence>
<evidence type="ECO:0000256" key="5">
    <source>
        <dbReference type="RuleBase" id="RU361235"/>
    </source>
</evidence>
<dbReference type="AlphaFoldDB" id="A0A553PFP3"/>
<comment type="caution">
    <text evidence="7">The sequence shown here is derived from an EMBL/GenBank/DDBJ whole genome shotgun (WGS) entry which is preliminary data.</text>
</comment>
<keyword evidence="8" id="KW-1185">Reference proteome</keyword>
<organism evidence="7 8">
    <name type="scientific">Tigriopus californicus</name>
    <name type="common">Marine copepod</name>
    <dbReference type="NCBI Taxonomy" id="6832"/>
    <lineage>
        <taxon>Eukaryota</taxon>
        <taxon>Metazoa</taxon>
        <taxon>Ecdysozoa</taxon>
        <taxon>Arthropoda</taxon>
        <taxon>Crustacea</taxon>
        <taxon>Multicrustacea</taxon>
        <taxon>Hexanauplia</taxon>
        <taxon>Copepoda</taxon>
        <taxon>Harpacticoida</taxon>
        <taxon>Harpacticidae</taxon>
        <taxon>Tigriopus</taxon>
    </lineage>
</organism>
<dbReference type="InterPro" id="IPR019826">
    <property type="entry name" value="Carboxylesterase_B_AS"/>
</dbReference>